<keyword evidence="1" id="KW-0472">Membrane</keyword>
<keyword evidence="3" id="KW-1185">Reference proteome</keyword>
<evidence type="ECO:0000313" key="2">
    <source>
        <dbReference type="EMBL" id="EWS76049.1"/>
    </source>
</evidence>
<dbReference type="AlphaFoldDB" id="W7XLC5"/>
<sequence>MTQKIISKNEEIDQCKLIFDNYYTYFKKEGKTILISIVAVAIEVIFLFLEQQLVYPLLSNLFYHYAYTNKKLSKWGYFTIYIIFIIQQIYISRYSYNLVDLALQILATLCKSVQLIFYFLKATPLNLCYLKICFNIYLWYILFMITQSYLVSLIQISIFICLDKIKILTFIKYCFFLFLIFSLNYYQYFVNWVIFSQLGQILSIAIYINEKNNLKQRVD</sequence>
<dbReference type="EMBL" id="GG662824">
    <property type="protein sequence ID" value="EWS76049.1"/>
    <property type="molecule type" value="Genomic_DNA"/>
</dbReference>
<reference evidence="3" key="1">
    <citation type="journal article" date="2006" name="PLoS Biol.">
        <title>Macronuclear genome sequence of the ciliate Tetrahymena thermophila, a model eukaryote.</title>
        <authorList>
            <person name="Eisen J.A."/>
            <person name="Coyne R.S."/>
            <person name="Wu M."/>
            <person name="Wu D."/>
            <person name="Thiagarajan M."/>
            <person name="Wortman J.R."/>
            <person name="Badger J.H."/>
            <person name="Ren Q."/>
            <person name="Amedeo P."/>
            <person name="Jones K.M."/>
            <person name="Tallon L.J."/>
            <person name="Delcher A.L."/>
            <person name="Salzberg S.L."/>
            <person name="Silva J.C."/>
            <person name="Haas B.J."/>
            <person name="Majoros W.H."/>
            <person name="Farzad M."/>
            <person name="Carlton J.M."/>
            <person name="Smith R.K. Jr."/>
            <person name="Garg J."/>
            <person name="Pearlman R.E."/>
            <person name="Karrer K.M."/>
            <person name="Sun L."/>
            <person name="Manning G."/>
            <person name="Elde N.C."/>
            <person name="Turkewitz A.P."/>
            <person name="Asai D.J."/>
            <person name="Wilkes D.E."/>
            <person name="Wang Y."/>
            <person name="Cai H."/>
            <person name="Collins K."/>
            <person name="Stewart B.A."/>
            <person name="Lee S.R."/>
            <person name="Wilamowska K."/>
            <person name="Weinberg Z."/>
            <person name="Ruzzo W.L."/>
            <person name="Wloga D."/>
            <person name="Gaertig J."/>
            <person name="Frankel J."/>
            <person name="Tsao C.-C."/>
            <person name="Gorovsky M.A."/>
            <person name="Keeling P.J."/>
            <person name="Waller R.F."/>
            <person name="Patron N.J."/>
            <person name="Cherry J.M."/>
            <person name="Stover N.A."/>
            <person name="Krieger C.J."/>
            <person name="del Toro C."/>
            <person name="Ryder H.F."/>
            <person name="Williamson S.C."/>
            <person name="Barbeau R.A."/>
            <person name="Hamilton E.P."/>
            <person name="Orias E."/>
        </authorList>
    </citation>
    <scope>NUCLEOTIDE SEQUENCE [LARGE SCALE GENOMIC DNA]</scope>
    <source>
        <strain evidence="3">SB210</strain>
    </source>
</reference>
<accession>W7XLC5</accession>
<evidence type="ECO:0000313" key="3">
    <source>
        <dbReference type="Proteomes" id="UP000009168"/>
    </source>
</evidence>
<protein>
    <submittedName>
        <fullName evidence="2">Transmembrane protein, putative</fullName>
    </submittedName>
</protein>
<feature type="transmembrane region" description="Helical" evidence="1">
    <location>
        <begin position="137"/>
        <end position="160"/>
    </location>
</feature>
<proteinExistence type="predicted"/>
<dbReference type="RefSeq" id="XP_012651418.1">
    <property type="nucleotide sequence ID" value="XM_012795964.1"/>
</dbReference>
<dbReference type="Proteomes" id="UP000009168">
    <property type="component" value="Unassembled WGS sequence"/>
</dbReference>
<gene>
    <name evidence="2" type="ORF">TTHERM_001253452</name>
</gene>
<feature type="transmembrane region" description="Helical" evidence="1">
    <location>
        <begin position="75"/>
        <end position="91"/>
    </location>
</feature>
<feature type="transmembrane region" description="Helical" evidence="1">
    <location>
        <begin position="98"/>
        <end position="117"/>
    </location>
</feature>
<dbReference type="GeneID" id="24442023"/>
<dbReference type="KEGG" id="tet:TTHERM_001253452"/>
<feature type="transmembrane region" description="Helical" evidence="1">
    <location>
        <begin position="167"/>
        <end position="186"/>
    </location>
</feature>
<dbReference type="InParanoid" id="W7XLC5"/>
<feature type="transmembrane region" description="Helical" evidence="1">
    <location>
        <begin position="33"/>
        <end position="55"/>
    </location>
</feature>
<keyword evidence="1" id="KW-1133">Transmembrane helix</keyword>
<evidence type="ECO:0000256" key="1">
    <source>
        <dbReference type="SAM" id="Phobius"/>
    </source>
</evidence>
<name>W7XLC5_TETTS</name>
<organism evidence="2 3">
    <name type="scientific">Tetrahymena thermophila (strain SB210)</name>
    <dbReference type="NCBI Taxonomy" id="312017"/>
    <lineage>
        <taxon>Eukaryota</taxon>
        <taxon>Sar</taxon>
        <taxon>Alveolata</taxon>
        <taxon>Ciliophora</taxon>
        <taxon>Intramacronucleata</taxon>
        <taxon>Oligohymenophorea</taxon>
        <taxon>Hymenostomatida</taxon>
        <taxon>Tetrahymenina</taxon>
        <taxon>Tetrahymenidae</taxon>
        <taxon>Tetrahymena</taxon>
    </lineage>
</organism>
<keyword evidence="1 2" id="KW-0812">Transmembrane</keyword>